<sequence>MKKVVSIAAVALMALGLTTYVVENTANEFDFMKDLSTMLACDGCSTTDDRRDPPYGKA</sequence>
<dbReference type="RefSeq" id="WP_272650558.1">
    <property type="nucleotide sequence ID" value="NZ_JAZDDG010000003.1"/>
</dbReference>
<evidence type="ECO:0000313" key="2">
    <source>
        <dbReference type="EMBL" id="MEE1975735.1"/>
    </source>
</evidence>
<name>A0ABU7IS77_9FLAO</name>
<feature type="signal peptide" evidence="1">
    <location>
        <begin position="1"/>
        <end position="23"/>
    </location>
</feature>
<gene>
    <name evidence="2" type="ORF">V1I91_06620</name>
</gene>
<dbReference type="Proteomes" id="UP001356308">
    <property type="component" value="Unassembled WGS sequence"/>
</dbReference>
<evidence type="ECO:0008006" key="4">
    <source>
        <dbReference type="Google" id="ProtNLM"/>
    </source>
</evidence>
<protein>
    <recommendedName>
        <fullName evidence="4">Cytochrome C</fullName>
    </recommendedName>
</protein>
<proteinExistence type="predicted"/>
<feature type="chain" id="PRO_5045726686" description="Cytochrome C" evidence="1">
    <location>
        <begin position="24"/>
        <end position="58"/>
    </location>
</feature>
<keyword evidence="1" id="KW-0732">Signal</keyword>
<evidence type="ECO:0000313" key="3">
    <source>
        <dbReference type="Proteomes" id="UP001356308"/>
    </source>
</evidence>
<reference evidence="2 3" key="1">
    <citation type="submission" date="2024-01" db="EMBL/GenBank/DDBJ databases">
        <title>Maribacter spp. originated from different algae showed divergent polysaccharides utilization ability.</title>
        <authorList>
            <person name="Wang H."/>
            <person name="Wu Y."/>
        </authorList>
    </citation>
    <scope>NUCLEOTIDE SEQUENCE [LARGE SCALE GENOMIC DNA]</scope>
    <source>
        <strain evidence="2 3">PR1</strain>
    </source>
</reference>
<keyword evidence="3" id="KW-1185">Reference proteome</keyword>
<accession>A0ABU7IS77</accession>
<organism evidence="2 3">
    <name type="scientific">Maribacter cobaltidurans</name>
    <dbReference type="NCBI Taxonomy" id="1178778"/>
    <lineage>
        <taxon>Bacteria</taxon>
        <taxon>Pseudomonadati</taxon>
        <taxon>Bacteroidota</taxon>
        <taxon>Flavobacteriia</taxon>
        <taxon>Flavobacteriales</taxon>
        <taxon>Flavobacteriaceae</taxon>
        <taxon>Maribacter</taxon>
    </lineage>
</organism>
<comment type="caution">
    <text evidence="2">The sequence shown here is derived from an EMBL/GenBank/DDBJ whole genome shotgun (WGS) entry which is preliminary data.</text>
</comment>
<dbReference type="EMBL" id="JAZDDG010000003">
    <property type="protein sequence ID" value="MEE1975735.1"/>
    <property type="molecule type" value="Genomic_DNA"/>
</dbReference>
<evidence type="ECO:0000256" key="1">
    <source>
        <dbReference type="SAM" id="SignalP"/>
    </source>
</evidence>